<proteinExistence type="predicted"/>
<reference evidence="3 4" key="1">
    <citation type="submission" date="2017-09" db="EMBL/GenBank/DDBJ databases">
        <title>A multilocus sequence analysis scheme for characterization of bacteria in the genus Thioclava.</title>
        <authorList>
            <person name="Liu Y."/>
            <person name="Shao Z."/>
        </authorList>
    </citation>
    <scope>NUCLEOTIDE SEQUENCE [LARGE SCALE GENOMIC DNA]</scope>
    <source>
        <strain evidence="3 4">CAU 1312</strain>
    </source>
</reference>
<feature type="transmembrane region" description="Helical" evidence="1">
    <location>
        <begin position="261"/>
        <end position="281"/>
    </location>
</feature>
<dbReference type="GO" id="GO:0016747">
    <property type="term" value="F:acyltransferase activity, transferring groups other than amino-acyl groups"/>
    <property type="evidence" value="ECO:0007669"/>
    <property type="project" value="InterPro"/>
</dbReference>
<name>A0A2A4CMA0_9RHOB</name>
<keyword evidence="1" id="KW-0472">Membrane</keyword>
<sequence>MTAARSFRTDNAKALLILLVVWGHLLEEAAFEGGVSRLVYGTIYLFHMPAFVLISGAMSKPALGRAGLIQMARRILRPLAVFQLLYWPVLHVFAPYKLGGVLAPHWILWFLLSLATWRLLLPLFLRLRYPVLSALLLTLALGFWTDIGTDLSLSRTFYFFPAFLFGHLYAGRIVAWLQLRPLWSALGAAAILGVGVWALLGGLPLTMLSGSEPYRAGFAHWGVPVGLRLGLIVMGIALSVLLLALVPDRPTFFSELGRETLPVYLLHGFAVVLFWWLVAAAPSPAGTGFLALTLVLAVLLSVGIALASRQTDRLLRKCARAA</sequence>
<feature type="transmembrane region" description="Helical" evidence="1">
    <location>
        <begin position="182"/>
        <end position="205"/>
    </location>
</feature>
<evidence type="ECO:0000313" key="4">
    <source>
        <dbReference type="Proteomes" id="UP000243507"/>
    </source>
</evidence>
<organism evidence="3 4">
    <name type="scientific">Pseudothioclava arenosa</name>
    <dbReference type="NCBI Taxonomy" id="1795308"/>
    <lineage>
        <taxon>Bacteria</taxon>
        <taxon>Pseudomonadati</taxon>
        <taxon>Pseudomonadota</taxon>
        <taxon>Alphaproteobacteria</taxon>
        <taxon>Rhodobacterales</taxon>
        <taxon>Paracoccaceae</taxon>
        <taxon>Pseudothioclava</taxon>
    </lineage>
</organism>
<feature type="transmembrane region" description="Helical" evidence="1">
    <location>
        <begin position="225"/>
        <end position="246"/>
    </location>
</feature>
<evidence type="ECO:0000256" key="1">
    <source>
        <dbReference type="SAM" id="Phobius"/>
    </source>
</evidence>
<dbReference type="PANTHER" id="PTHR37312:SF1">
    <property type="entry name" value="MEMBRANE-BOUND ACYLTRANSFERASE YKRP-RELATED"/>
    <property type="match status" value="1"/>
</dbReference>
<feature type="transmembrane region" description="Helical" evidence="1">
    <location>
        <begin position="157"/>
        <end position="175"/>
    </location>
</feature>
<dbReference type="OrthoDB" id="9814956at2"/>
<gene>
    <name evidence="3" type="ORF">CLN94_13330</name>
</gene>
<dbReference type="PANTHER" id="PTHR37312">
    <property type="entry name" value="MEMBRANE-BOUND ACYLTRANSFERASE YKRP-RELATED"/>
    <property type="match status" value="1"/>
</dbReference>
<keyword evidence="1" id="KW-1133">Transmembrane helix</keyword>
<dbReference type="RefSeq" id="WP_096434458.1">
    <property type="nucleotide sequence ID" value="NZ_NTJD01000012.1"/>
</dbReference>
<dbReference type="EMBL" id="NTJD01000012">
    <property type="protein sequence ID" value="PCD75617.1"/>
    <property type="molecule type" value="Genomic_DNA"/>
</dbReference>
<dbReference type="InterPro" id="IPR052734">
    <property type="entry name" value="Nod_factor_acetyltransferase"/>
</dbReference>
<feature type="transmembrane region" description="Helical" evidence="1">
    <location>
        <begin position="39"/>
        <end position="58"/>
    </location>
</feature>
<comment type="caution">
    <text evidence="3">The sequence shown here is derived from an EMBL/GenBank/DDBJ whole genome shotgun (WGS) entry which is preliminary data.</text>
</comment>
<feature type="transmembrane region" description="Helical" evidence="1">
    <location>
        <begin position="287"/>
        <end position="307"/>
    </location>
</feature>
<feature type="transmembrane region" description="Helical" evidence="1">
    <location>
        <begin position="127"/>
        <end position="145"/>
    </location>
</feature>
<feature type="transmembrane region" description="Helical" evidence="1">
    <location>
        <begin position="79"/>
        <end position="96"/>
    </location>
</feature>
<keyword evidence="4" id="KW-1185">Reference proteome</keyword>
<protein>
    <recommendedName>
        <fullName evidence="2">Acyltransferase 3 domain-containing protein</fullName>
    </recommendedName>
</protein>
<dbReference type="AlphaFoldDB" id="A0A2A4CMA0"/>
<evidence type="ECO:0000259" key="2">
    <source>
        <dbReference type="Pfam" id="PF01757"/>
    </source>
</evidence>
<accession>A0A2A4CMA0</accession>
<feature type="transmembrane region" description="Helical" evidence="1">
    <location>
        <begin position="102"/>
        <end position="120"/>
    </location>
</feature>
<dbReference type="InterPro" id="IPR002656">
    <property type="entry name" value="Acyl_transf_3_dom"/>
</dbReference>
<evidence type="ECO:0000313" key="3">
    <source>
        <dbReference type="EMBL" id="PCD75617.1"/>
    </source>
</evidence>
<keyword evidence="1" id="KW-0812">Transmembrane</keyword>
<feature type="domain" description="Acyltransferase 3" evidence="2">
    <location>
        <begin position="10"/>
        <end position="301"/>
    </location>
</feature>
<dbReference type="Proteomes" id="UP000243507">
    <property type="component" value="Unassembled WGS sequence"/>
</dbReference>
<dbReference type="Pfam" id="PF01757">
    <property type="entry name" value="Acyl_transf_3"/>
    <property type="match status" value="1"/>
</dbReference>